<proteinExistence type="predicted"/>
<sequence length="114" mass="12451">AEKIDTFEVTTEKTDGLIDVYSEENIERRQTAQTQGSLQGTKVLKRWKQKHPVNGRLVAGVVVGWSPASADFAKEMKETLDQAPESGGTVDYATPVDAKEVESGSSMGDDEDDF</sequence>
<feature type="non-terminal residue" evidence="2">
    <location>
        <position position="1"/>
    </location>
</feature>
<protein>
    <submittedName>
        <fullName evidence="2">Uncharacterized protein</fullName>
    </submittedName>
</protein>
<reference evidence="2" key="1">
    <citation type="submission" date="2018-05" db="EMBL/GenBank/DDBJ databases">
        <authorList>
            <person name="Lanie J.A."/>
            <person name="Ng W.-L."/>
            <person name="Kazmierczak K.M."/>
            <person name="Andrzejewski T.M."/>
            <person name="Davidsen T.M."/>
            <person name="Wayne K.J."/>
            <person name="Tettelin H."/>
            <person name="Glass J.I."/>
            <person name="Rusch D."/>
            <person name="Podicherti R."/>
            <person name="Tsui H.-C.T."/>
            <person name="Winkler M.E."/>
        </authorList>
    </citation>
    <scope>NUCLEOTIDE SEQUENCE</scope>
</reference>
<dbReference type="EMBL" id="UINC01133042">
    <property type="protein sequence ID" value="SVD15730.1"/>
    <property type="molecule type" value="Genomic_DNA"/>
</dbReference>
<accession>A0A382T0K1</accession>
<evidence type="ECO:0000313" key="2">
    <source>
        <dbReference type="EMBL" id="SVD15730.1"/>
    </source>
</evidence>
<dbReference type="AlphaFoldDB" id="A0A382T0K1"/>
<organism evidence="2">
    <name type="scientific">marine metagenome</name>
    <dbReference type="NCBI Taxonomy" id="408172"/>
    <lineage>
        <taxon>unclassified sequences</taxon>
        <taxon>metagenomes</taxon>
        <taxon>ecological metagenomes</taxon>
    </lineage>
</organism>
<evidence type="ECO:0000256" key="1">
    <source>
        <dbReference type="SAM" id="MobiDB-lite"/>
    </source>
</evidence>
<feature type="region of interest" description="Disordered" evidence="1">
    <location>
        <begin position="80"/>
        <end position="114"/>
    </location>
</feature>
<gene>
    <name evidence="2" type="ORF">METZ01_LOCUS368584</name>
</gene>
<name>A0A382T0K1_9ZZZZ</name>